<dbReference type="PANTHER" id="PTHR30561">
    <property type="entry name" value="SMR FAMILY PROTON-DEPENDENT DRUG EFFLUX TRANSPORTER SUGE"/>
    <property type="match status" value="1"/>
</dbReference>
<evidence type="ECO:0000256" key="2">
    <source>
        <dbReference type="ARBA" id="ARBA00022448"/>
    </source>
</evidence>
<keyword evidence="5 8" id="KW-1133">Transmembrane helix</keyword>
<sequence length="106" mass="11477">MHYLELALAIIMELIGTNLMKLSNGFTHLCFSLGTLISYGLCFFFLSLSLKDIKLNIAYATWGGAGIVLAALVSLFLFHEQTSGLQIFGIILIVIGVVITTLADGH</sequence>
<dbReference type="Pfam" id="PF00893">
    <property type="entry name" value="Multi_Drug_Res"/>
    <property type="match status" value="1"/>
</dbReference>
<dbReference type="GO" id="GO:0022857">
    <property type="term" value="F:transmembrane transporter activity"/>
    <property type="evidence" value="ECO:0007669"/>
    <property type="project" value="InterPro"/>
</dbReference>
<evidence type="ECO:0000313" key="9">
    <source>
        <dbReference type="EMBL" id="KRM15702.1"/>
    </source>
</evidence>
<organism evidence="9 10">
    <name type="scientific">Limosilactobacillus oris DSM 4864</name>
    <dbReference type="NCBI Taxonomy" id="1423779"/>
    <lineage>
        <taxon>Bacteria</taxon>
        <taxon>Bacillati</taxon>
        <taxon>Bacillota</taxon>
        <taxon>Bacilli</taxon>
        <taxon>Lactobacillales</taxon>
        <taxon>Lactobacillaceae</taxon>
        <taxon>Limosilactobacillus</taxon>
    </lineage>
</organism>
<dbReference type="Proteomes" id="UP000050973">
    <property type="component" value="Unassembled WGS sequence"/>
</dbReference>
<dbReference type="PANTHER" id="PTHR30561:SF1">
    <property type="entry name" value="MULTIDRUG TRANSPORTER EMRE"/>
    <property type="match status" value="1"/>
</dbReference>
<keyword evidence="2" id="KW-0813">Transport</keyword>
<dbReference type="AlphaFoldDB" id="A0A0R1WKZ0"/>
<comment type="similarity">
    <text evidence="7">Belongs to the drug/metabolite transporter (DMT) superfamily. Small multidrug resistance (SMR) (TC 2.A.7.1) family.</text>
</comment>
<dbReference type="GO" id="GO:0005886">
    <property type="term" value="C:plasma membrane"/>
    <property type="evidence" value="ECO:0007669"/>
    <property type="project" value="UniProtKB-SubCell"/>
</dbReference>
<keyword evidence="3" id="KW-1003">Cell membrane</keyword>
<evidence type="ECO:0000256" key="4">
    <source>
        <dbReference type="ARBA" id="ARBA00022692"/>
    </source>
</evidence>
<dbReference type="InterPro" id="IPR037185">
    <property type="entry name" value="EmrE-like"/>
</dbReference>
<evidence type="ECO:0000256" key="7">
    <source>
        <dbReference type="RuleBase" id="RU003942"/>
    </source>
</evidence>
<evidence type="ECO:0000256" key="6">
    <source>
        <dbReference type="ARBA" id="ARBA00023136"/>
    </source>
</evidence>
<reference evidence="9 10" key="1">
    <citation type="journal article" date="2015" name="Genome Announc.">
        <title>Expanding the biotechnology potential of lactobacilli through comparative genomics of 213 strains and associated genera.</title>
        <authorList>
            <person name="Sun Z."/>
            <person name="Harris H.M."/>
            <person name="McCann A."/>
            <person name="Guo C."/>
            <person name="Argimon S."/>
            <person name="Zhang W."/>
            <person name="Yang X."/>
            <person name="Jeffery I.B."/>
            <person name="Cooney J.C."/>
            <person name="Kagawa T.F."/>
            <person name="Liu W."/>
            <person name="Song Y."/>
            <person name="Salvetti E."/>
            <person name="Wrobel A."/>
            <person name="Rasinkangas P."/>
            <person name="Parkhill J."/>
            <person name="Rea M.C."/>
            <person name="O'Sullivan O."/>
            <person name="Ritari J."/>
            <person name="Douillard F.P."/>
            <person name="Paul Ross R."/>
            <person name="Yang R."/>
            <person name="Briner A.E."/>
            <person name="Felis G.E."/>
            <person name="de Vos W.M."/>
            <person name="Barrangou R."/>
            <person name="Klaenhammer T.R."/>
            <person name="Caufield P.W."/>
            <person name="Cui Y."/>
            <person name="Zhang H."/>
            <person name="O'Toole P.W."/>
        </authorList>
    </citation>
    <scope>NUCLEOTIDE SEQUENCE [LARGE SCALE GENOMIC DNA]</scope>
    <source>
        <strain evidence="9 10">DSM 4864</strain>
    </source>
</reference>
<feature type="transmembrane region" description="Helical" evidence="8">
    <location>
        <begin position="57"/>
        <end position="78"/>
    </location>
</feature>
<dbReference type="PATRIC" id="fig|1423779.3.peg.1875"/>
<dbReference type="InterPro" id="IPR045324">
    <property type="entry name" value="Small_multidrug_res"/>
</dbReference>
<evidence type="ECO:0000313" key="10">
    <source>
        <dbReference type="Proteomes" id="UP000050973"/>
    </source>
</evidence>
<evidence type="ECO:0000256" key="1">
    <source>
        <dbReference type="ARBA" id="ARBA00004651"/>
    </source>
</evidence>
<evidence type="ECO:0000256" key="5">
    <source>
        <dbReference type="ARBA" id="ARBA00022989"/>
    </source>
</evidence>
<dbReference type="FunFam" id="1.10.3730.20:FF:000001">
    <property type="entry name" value="Quaternary ammonium compound resistance transporter SugE"/>
    <property type="match status" value="1"/>
</dbReference>
<comment type="caution">
    <text evidence="9">The sequence shown here is derived from an EMBL/GenBank/DDBJ whole genome shotgun (WGS) entry which is preliminary data.</text>
</comment>
<name>A0A0R1WKZ0_9LACO</name>
<dbReference type="RefSeq" id="WP_003711358.1">
    <property type="nucleotide sequence ID" value="NZ_AZGE01000008.1"/>
</dbReference>
<proteinExistence type="inferred from homology"/>
<dbReference type="Gene3D" id="1.10.3730.20">
    <property type="match status" value="1"/>
</dbReference>
<feature type="transmembrane region" description="Helical" evidence="8">
    <location>
        <begin position="84"/>
        <end position="103"/>
    </location>
</feature>
<dbReference type="EMBL" id="AZGE01000008">
    <property type="protein sequence ID" value="KRM15702.1"/>
    <property type="molecule type" value="Genomic_DNA"/>
</dbReference>
<evidence type="ECO:0000256" key="8">
    <source>
        <dbReference type="SAM" id="Phobius"/>
    </source>
</evidence>
<dbReference type="SUPFAM" id="SSF103481">
    <property type="entry name" value="Multidrug resistance efflux transporter EmrE"/>
    <property type="match status" value="1"/>
</dbReference>
<comment type="subcellular location">
    <subcellularLocation>
        <location evidence="1 7">Cell membrane</location>
        <topology evidence="1 7">Multi-pass membrane protein</topology>
    </subcellularLocation>
</comment>
<keyword evidence="6 8" id="KW-0472">Membrane</keyword>
<dbReference type="InterPro" id="IPR000390">
    <property type="entry name" value="Small_drug/metabolite_transptr"/>
</dbReference>
<protein>
    <submittedName>
        <fullName evidence="9">Multidrug transporter EmrE</fullName>
    </submittedName>
</protein>
<feature type="transmembrane region" description="Helical" evidence="8">
    <location>
        <begin position="26"/>
        <end position="50"/>
    </location>
</feature>
<accession>A0A0R1WKZ0</accession>
<evidence type="ECO:0000256" key="3">
    <source>
        <dbReference type="ARBA" id="ARBA00022475"/>
    </source>
</evidence>
<keyword evidence="4 7" id="KW-0812">Transmembrane</keyword>
<gene>
    <name evidence="9" type="ORF">FC49_GL001807</name>
</gene>